<gene>
    <name evidence="1" type="ORF">ACFOET_08180</name>
</gene>
<proteinExistence type="predicted"/>
<dbReference type="EMBL" id="JBHRTA010000023">
    <property type="protein sequence ID" value="MFC3197586.1"/>
    <property type="molecule type" value="Genomic_DNA"/>
</dbReference>
<dbReference type="SUPFAM" id="SSF53649">
    <property type="entry name" value="Alkaline phosphatase-like"/>
    <property type="match status" value="1"/>
</dbReference>
<sequence length="72" mass="7838">MPSSFVDLAPTILASYGITVPSAMDGRILSEVFATDQSQTPEVLQEVVEIAPSTIHRSSVQGKRYIDYGQTH</sequence>
<keyword evidence="2" id="KW-1185">Reference proteome</keyword>
<dbReference type="Gene3D" id="3.40.720.10">
    <property type="entry name" value="Alkaline Phosphatase, subunit A"/>
    <property type="match status" value="1"/>
</dbReference>
<accession>A0ABV7JNC8</accession>
<dbReference type="RefSeq" id="WP_379021412.1">
    <property type="nucleotide sequence ID" value="NZ_JBHRTA010000023.1"/>
</dbReference>
<dbReference type="InterPro" id="IPR017850">
    <property type="entry name" value="Alkaline_phosphatase_core_sf"/>
</dbReference>
<organism evidence="1 2">
    <name type="scientific">Parapedobacter deserti</name>
    <dbReference type="NCBI Taxonomy" id="1912957"/>
    <lineage>
        <taxon>Bacteria</taxon>
        <taxon>Pseudomonadati</taxon>
        <taxon>Bacteroidota</taxon>
        <taxon>Sphingobacteriia</taxon>
        <taxon>Sphingobacteriales</taxon>
        <taxon>Sphingobacteriaceae</taxon>
        <taxon>Parapedobacter</taxon>
    </lineage>
</organism>
<name>A0ABV7JNC8_9SPHI</name>
<dbReference type="Proteomes" id="UP001595526">
    <property type="component" value="Unassembled WGS sequence"/>
</dbReference>
<evidence type="ECO:0000313" key="2">
    <source>
        <dbReference type="Proteomes" id="UP001595526"/>
    </source>
</evidence>
<comment type="caution">
    <text evidence="1">The sequence shown here is derived from an EMBL/GenBank/DDBJ whole genome shotgun (WGS) entry which is preliminary data.</text>
</comment>
<evidence type="ECO:0000313" key="1">
    <source>
        <dbReference type="EMBL" id="MFC3197586.1"/>
    </source>
</evidence>
<protein>
    <submittedName>
        <fullName evidence="1">Uncharacterized protein</fullName>
    </submittedName>
</protein>
<reference evidence="2" key="1">
    <citation type="journal article" date="2019" name="Int. J. Syst. Evol. Microbiol.">
        <title>The Global Catalogue of Microorganisms (GCM) 10K type strain sequencing project: providing services to taxonomists for standard genome sequencing and annotation.</title>
        <authorList>
            <consortium name="The Broad Institute Genomics Platform"/>
            <consortium name="The Broad Institute Genome Sequencing Center for Infectious Disease"/>
            <person name="Wu L."/>
            <person name="Ma J."/>
        </authorList>
    </citation>
    <scope>NUCLEOTIDE SEQUENCE [LARGE SCALE GENOMIC DNA]</scope>
    <source>
        <strain evidence="2">KCTC 52416</strain>
    </source>
</reference>